<sequence>MKDVTDLKKITLDVREDIKSGNDPFKKIMEAVNNLNEAEALVLINSFEPFPLYSVLKNKGFEHITNNMPEGFEIIFFRSGGDIKPIKVFEGADENQFDDEDLKNLAHKQNIIELDVRGLEPPQPLLKIFAALENLKNDETIHIIHERKPVHLYPRLKDAGYKFLTEETADDLYKIKIWK</sequence>
<accession>A0A520XAK7</accession>
<comment type="caution">
    <text evidence="2">The sequence shown here is derived from an EMBL/GenBank/DDBJ whole genome shotgun (WGS) entry which is preliminary data.</text>
</comment>
<dbReference type="SUPFAM" id="SSF64307">
    <property type="entry name" value="SirA-like"/>
    <property type="match status" value="1"/>
</dbReference>
<dbReference type="AlphaFoldDB" id="A0A520XAK7"/>
<dbReference type="InterPro" id="IPR036868">
    <property type="entry name" value="TusA-like_sf"/>
</dbReference>
<gene>
    <name evidence="2" type="ORF">EVJ48_07315</name>
</gene>
<feature type="domain" description="DUF2249" evidence="1">
    <location>
        <begin position="11"/>
        <end position="65"/>
    </location>
</feature>
<evidence type="ECO:0000313" key="2">
    <source>
        <dbReference type="EMBL" id="RZV38243.1"/>
    </source>
</evidence>
<name>A0A520XAK7_9DELT</name>
<protein>
    <submittedName>
        <fullName evidence="2">DUF2249 domain-containing protein</fullName>
    </submittedName>
</protein>
<feature type="domain" description="DUF2249" evidence="1">
    <location>
        <begin position="113"/>
        <end position="179"/>
    </location>
</feature>
<dbReference type="Gene3D" id="3.30.110.40">
    <property type="entry name" value="TusA-like domain"/>
    <property type="match status" value="1"/>
</dbReference>
<dbReference type="CDD" id="cd00291">
    <property type="entry name" value="SirA_YedF_YeeD"/>
    <property type="match status" value="1"/>
</dbReference>
<proteinExistence type="predicted"/>
<dbReference type="EMBL" id="SHMQ01000021">
    <property type="protein sequence ID" value="RZV38243.1"/>
    <property type="molecule type" value="Genomic_DNA"/>
</dbReference>
<dbReference type="Pfam" id="PF10006">
    <property type="entry name" value="DUF2249"/>
    <property type="match status" value="2"/>
</dbReference>
<evidence type="ECO:0000313" key="3">
    <source>
        <dbReference type="Proteomes" id="UP000322454"/>
    </source>
</evidence>
<evidence type="ECO:0000259" key="1">
    <source>
        <dbReference type="Pfam" id="PF10006"/>
    </source>
</evidence>
<organism evidence="2 3">
    <name type="scientific">Candidatus Acidulodesulfobacterium acidiphilum</name>
    <dbReference type="NCBI Taxonomy" id="2597224"/>
    <lineage>
        <taxon>Bacteria</taxon>
        <taxon>Deltaproteobacteria</taxon>
        <taxon>Candidatus Acidulodesulfobacterales</taxon>
        <taxon>Candidatus Acidulodesulfobacterium</taxon>
    </lineage>
</organism>
<dbReference type="Proteomes" id="UP000322454">
    <property type="component" value="Unassembled WGS sequence"/>
</dbReference>
<dbReference type="InterPro" id="IPR018720">
    <property type="entry name" value="DUF2249"/>
</dbReference>
<reference evidence="2 3" key="1">
    <citation type="submission" date="2019-01" db="EMBL/GenBank/DDBJ databases">
        <title>Insights into ecological role of a new deltaproteobacterial order Candidatus Sinidesulfobacterales (Sva0485) by metagenomics and metatranscriptomics.</title>
        <authorList>
            <person name="Tan S."/>
            <person name="Liu J."/>
            <person name="Fang Y."/>
            <person name="Hedlund B."/>
            <person name="Lian Z.-H."/>
            <person name="Huang L.-Y."/>
            <person name="Li J.-T."/>
            <person name="Huang L.-N."/>
            <person name="Li W.-J."/>
            <person name="Jiang H.-C."/>
            <person name="Dong H.-L."/>
            <person name="Shu W.-S."/>
        </authorList>
    </citation>
    <scope>NUCLEOTIDE SEQUENCE [LARGE SCALE GENOMIC DNA]</scope>
    <source>
        <strain evidence="2">AP4</strain>
    </source>
</reference>